<dbReference type="OrthoDB" id="5370830at2759"/>
<dbReference type="PANTHER" id="PTHR38850:SF2">
    <property type="entry name" value="CERATO-PLATANIN"/>
    <property type="match status" value="1"/>
</dbReference>
<organism evidence="2 3">
    <name type="scientific">Dactylonectria estremocensis</name>
    <dbReference type="NCBI Taxonomy" id="1079267"/>
    <lineage>
        <taxon>Eukaryota</taxon>
        <taxon>Fungi</taxon>
        <taxon>Dikarya</taxon>
        <taxon>Ascomycota</taxon>
        <taxon>Pezizomycotina</taxon>
        <taxon>Sordariomycetes</taxon>
        <taxon>Hypocreomycetidae</taxon>
        <taxon>Hypocreales</taxon>
        <taxon>Nectriaceae</taxon>
        <taxon>Dactylonectria</taxon>
    </lineage>
</organism>
<evidence type="ECO:0000313" key="3">
    <source>
        <dbReference type="Proteomes" id="UP000717696"/>
    </source>
</evidence>
<feature type="signal peptide" evidence="1">
    <location>
        <begin position="1"/>
        <end position="17"/>
    </location>
</feature>
<keyword evidence="3" id="KW-1185">Reference proteome</keyword>
<dbReference type="Gene3D" id="2.40.40.10">
    <property type="entry name" value="RlpA-like domain"/>
    <property type="match status" value="1"/>
</dbReference>
<evidence type="ECO:0000256" key="1">
    <source>
        <dbReference type="SAM" id="SignalP"/>
    </source>
</evidence>
<dbReference type="PANTHER" id="PTHR38850">
    <property type="entry name" value="CERATO-PLATANIN"/>
    <property type="match status" value="1"/>
</dbReference>
<sequence>MLATLTTLLAALSAAMASEYTGNSSPDPGGSISVTPHDQYSSSVGVLGCKINTNRIAYWPTEVGCDNICVKVTYEGREVHLLKIDQSQGAFDISYDAWNYLYVGKSAAEDPQHGGGLSMKYETVQPSECLPLLNNGKLPLSAANSMLYVAYCLSQPSSWVAQNYELYNINDSQCTLGVDELCTLDLTESNQPSCPSTLGAPGSLDLKVKDIPYSSS</sequence>
<reference evidence="2" key="1">
    <citation type="journal article" date="2021" name="Nat. Commun.">
        <title>Genetic determinants of endophytism in the Arabidopsis root mycobiome.</title>
        <authorList>
            <person name="Mesny F."/>
            <person name="Miyauchi S."/>
            <person name="Thiergart T."/>
            <person name="Pickel B."/>
            <person name="Atanasova L."/>
            <person name="Karlsson M."/>
            <person name="Huettel B."/>
            <person name="Barry K.W."/>
            <person name="Haridas S."/>
            <person name="Chen C."/>
            <person name="Bauer D."/>
            <person name="Andreopoulos W."/>
            <person name="Pangilinan J."/>
            <person name="LaButti K."/>
            <person name="Riley R."/>
            <person name="Lipzen A."/>
            <person name="Clum A."/>
            <person name="Drula E."/>
            <person name="Henrissat B."/>
            <person name="Kohler A."/>
            <person name="Grigoriev I.V."/>
            <person name="Martin F.M."/>
            <person name="Hacquard S."/>
        </authorList>
    </citation>
    <scope>NUCLEOTIDE SEQUENCE</scope>
    <source>
        <strain evidence="2">MPI-CAGE-AT-0021</strain>
    </source>
</reference>
<name>A0A9P9IDD2_9HYPO</name>
<comment type="caution">
    <text evidence="2">The sequence shown here is derived from an EMBL/GenBank/DDBJ whole genome shotgun (WGS) entry which is preliminary data.</text>
</comment>
<accession>A0A9P9IDD2</accession>
<keyword evidence="1" id="KW-0732">Signal</keyword>
<gene>
    <name evidence="2" type="ORF">B0J13DRAFT_571847</name>
</gene>
<dbReference type="Proteomes" id="UP000717696">
    <property type="component" value="Unassembled WGS sequence"/>
</dbReference>
<dbReference type="EMBL" id="JAGMUU010000037">
    <property type="protein sequence ID" value="KAH7115757.1"/>
    <property type="molecule type" value="Genomic_DNA"/>
</dbReference>
<feature type="chain" id="PRO_5040275765" description="Cerato-platanin" evidence="1">
    <location>
        <begin position="18"/>
        <end position="216"/>
    </location>
</feature>
<evidence type="ECO:0000313" key="2">
    <source>
        <dbReference type="EMBL" id="KAH7115757.1"/>
    </source>
</evidence>
<protein>
    <recommendedName>
        <fullName evidence="4">Cerato-platanin</fullName>
    </recommendedName>
</protein>
<evidence type="ECO:0008006" key="4">
    <source>
        <dbReference type="Google" id="ProtNLM"/>
    </source>
</evidence>
<proteinExistence type="predicted"/>
<dbReference type="AlphaFoldDB" id="A0A9P9IDD2"/>
<dbReference type="InterPro" id="IPR036908">
    <property type="entry name" value="RlpA-like_sf"/>
</dbReference>